<evidence type="ECO:0000313" key="2">
    <source>
        <dbReference type="Proteomes" id="UP001472677"/>
    </source>
</evidence>
<dbReference type="EMBL" id="JBBPBM010000008">
    <property type="protein sequence ID" value="KAK8572122.1"/>
    <property type="molecule type" value="Genomic_DNA"/>
</dbReference>
<proteinExistence type="predicted"/>
<keyword evidence="2" id="KW-1185">Reference proteome</keyword>
<protein>
    <submittedName>
        <fullName evidence="1">Uncharacterized protein</fullName>
    </submittedName>
</protein>
<sequence length="168" mass="18979">MLAAAATTAGPPLHHTSYTLQYMDKFSRHREVETWQTPPVPLRTDNIVNPPGTLASIRRDDNPKYRFGKIAGVSVAFESSHSPKLDCGFMCSQSSGCTRQSLSRPIHMRSDFWHCRYDHEQALTLESEMALPTGSGEADPELFGMLPYWTLWTICNYNILEALPFNSR</sequence>
<accession>A0ABR2F531</accession>
<dbReference type="Proteomes" id="UP001472677">
    <property type="component" value="Unassembled WGS sequence"/>
</dbReference>
<organism evidence="1 2">
    <name type="scientific">Hibiscus sabdariffa</name>
    <name type="common">roselle</name>
    <dbReference type="NCBI Taxonomy" id="183260"/>
    <lineage>
        <taxon>Eukaryota</taxon>
        <taxon>Viridiplantae</taxon>
        <taxon>Streptophyta</taxon>
        <taxon>Embryophyta</taxon>
        <taxon>Tracheophyta</taxon>
        <taxon>Spermatophyta</taxon>
        <taxon>Magnoliopsida</taxon>
        <taxon>eudicotyledons</taxon>
        <taxon>Gunneridae</taxon>
        <taxon>Pentapetalae</taxon>
        <taxon>rosids</taxon>
        <taxon>malvids</taxon>
        <taxon>Malvales</taxon>
        <taxon>Malvaceae</taxon>
        <taxon>Malvoideae</taxon>
        <taxon>Hibiscus</taxon>
    </lineage>
</organism>
<comment type="caution">
    <text evidence="1">The sequence shown here is derived from an EMBL/GenBank/DDBJ whole genome shotgun (WGS) entry which is preliminary data.</text>
</comment>
<evidence type="ECO:0000313" key="1">
    <source>
        <dbReference type="EMBL" id="KAK8572122.1"/>
    </source>
</evidence>
<gene>
    <name evidence="1" type="ORF">V6N12_028184</name>
</gene>
<name>A0ABR2F531_9ROSI</name>
<reference evidence="1 2" key="1">
    <citation type="journal article" date="2024" name="G3 (Bethesda)">
        <title>Genome assembly of Hibiscus sabdariffa L. provides insights into metabolisms of medicinal natural products.</title>
        <authorList>
            <person name="Kim T."/>
        </authorList>
    </citation>
    <scope>NUCLEOTIDE SEQUENCE [LARGE SCALE GENOMIC DNA]</scope>
    <source>
        <strain evidence="1">TK-2024</strain>
        <tissue evidence="1">Old leaves</tissue>
    </source>
</reference>